<keyword evidence="4" id="KW-1185">Reference proteome</keyword>
<organism evidence="3 4">
    <name type="scientific">Micromonospora cathayae</name>
    <dbReference type="NCBI Taxonomy" id="3028804"/>
    <lineage>
        <taxon>Bacteria</taxon>
        <taxon>Bacillati</taxon>
        <taxon>Actinomycetota</taxon>
        <taxon>Actinomycetes</taxon>
        <taxon>Micromonosporales</taxon>
        <taxon>Micromonosporaceae</taxon>
        <taxon>Micromonospora</taxon>
    </lineage>
</organism>
<sequence>MATGVRRWVPALDRPARVALLLAVVGVGYRLVLILHDVPGSNSDEATFGLVALHVTQGRSHPVFLYGQRYMGVLESYLAVPLIAVAGPSWLALRLPLLALYAVFVWLTYRLTRRICSPWFAVLVVGLLALGPERVVRDQLTAVGGRPEAKVAVVAMLLLAVGLAERTVRHRRLAVAAFGVLAGVATWSDWLIVPYLAAAGLVLVVALRRELLGRAAVLLLAGFAVGAAPMIYDNLTAPPGQDSLSVFRRVDAGFGGPPPPLVERLRGGLTEGVPLASGLCPPEGCARWPEWFGLGYPLLLALAAGLALVALRRPTLAARYGPSDRPGPDSGPGPGGPGPGPAGPGDPAASGGSRPGGGVGHPVRPVTHLALVAGAALTLLGYLRSPLAASDPLASARYLSVLQLSLPAVLWPLWLAAAAARRGTVGAAGRLGGAVATAALAALTVTALVVTGHFATGTAGIRAEERQARRLADTLRATGPRQVYGDYWTCGRLIFNTAEQVLCGVLDDRLTPGQNRYPAYWRAVARAERPGYVMRPGSAAERRLTELLAQRNVPATVTDVAGYRIYHPATAVRPWR</sequence>
<evidence type="ECO:0000256" key="1">
    <source>
        <dbReference type="SAM" id="MobiDB-lite"/>
    </source>
</evidence>
<dbReference type="Proteomes" id="UP001219605">
    <property type="component" value="Chromosome"/>
</dbReference>
<proteinExistence type="predicted"/>
<feature type="compositionally biased region" description="Pro residues" evidence="1">
    <location>
        <begin position="329"/>
        <end position="344"/>
    </location>
</feature>
<feature type="transmembrane region" description="Helical" evidence="2">
    <location>
        <begin position="119"/>
        <end position="136"/>
    </location>
</feature>
<evidence type="ECO:0000256" key="2">
    <source>
        <dbReference type="SAM" id="Phobius"/>
    </source>
</evidence>
<keyword evidence="2" id="KW-0812">Transmembrane</keyword>
<feature type="transmembrane region" description="Helical" evidence="2">
    <location>
        <begin position="431"/>
        <end position="455"/>
    </location>
</feature>
<feature type="transmembrane region" description="Helical" evidence="2">
    <location>
        <begin position="291"/>
        <end position="311"/>
    </location>
</feature>
<protein>
    <recommendedName>
        <fullName evidence="5">4-amino-4-deoxy-L-arabinose transferase</fullName>
    </recommendedName>
</protein>
<feature type="transmembrane region" description="Helical" evidence="2">
    <location>
        <begin position="16"/>
        <end position="35"/>
    </location>
</feature>
<feature type="transmembrane region" description="Helical" evidence="2">
    <location>
        <begin position="211"/>
        <end position="232"/>
    </location>
</feature>
<gene>
    <name evidence="3" type="ORF">PVK37_16185</name>
</gene>
<evidence type="ECO:0000313" key="3">
    <source>
        <dbReference type="EMBL" id="WDZ87830.1"/>
    </source>
</evidence>
<feature type="region of interest" description="Disordered" evidence="1">
    <location>
        <begin position="319"/>
        <end position="360"/>
    </location>
</feature>
<evidence type="ECO:0008006" key="5">
    <source>
        <dbReference type="Google" id="ProtNLM"/>
    </source>
</evidence>
<feature type="transmembrane region" description="Helical" evidence="2">
    <location>
        <begin position="176"/>
        <end position="204"/>
    </location>
</feature>
<dbReference type="EMBL" id="CP118615">
    <property type="protein sequence ID" value="WDZ87830.1"/>
    <property type="molecule type" value="Genomic_DNA"/>
</dbReference>
<feature type="transmembrane region" description="Helical" evidence="2">
    <location>
        <begin position="396"/>
        <end position="419"/>
    </location>
</feature>
<dbReference type="RefSeq" id="WP_275034841.1">
    <property type="nucleotide sequence ID" value="NZ_CP118615.1"/>
</dbReference>
<keyword evidence="2" id="KW-1133">Transmembrane helix</keyword>
<name>A0ABY7ZXM8_9ACTN</name>
<reference evidence="3 4" key="1">
    <citation type="submission" date="2023-02" db="EMBL/GenBank/DDBJ databases">
        <authorList>
            <person name="Mo P."/>
        </authorList>
    </citation>
    <scope>NUCLEOTIDE SEQUENCE [LARGE SCALE GENOMIC DNA]</scope>
    <source>
        <strain evidence="3 4">HUAS 3</strain>
    </source>
</reference>
<evidence type="ECO:0000313" key="4">
    <source>
        <dbReference type="Proteomes" id="UP001219605"/>
    </source>
</evidence>
<keyword evidence="2" id="KW-0472">Membrane</keyword>
<accession>A0ABY7ZXM8</accession>
<feature type="transmembrane region" description="Helical" evidence="2">
    <location>
        <begin position="78"/>
        <end position="107"/>
    </location>
</feature>